<dbReference type="Gene3D" id="2.160.20.10">
    <property type="entry name" value="Single-stranded right-handed beta-helix, Pectin lyase-like"/>
    <property type="match status" value="2"/>
</dbReference>
<proteinExistence type="predicted"/>
<organism evidence="4 5">
    <name type="scientific">Adhaeribacter terrigena</name>
    <dbReference type="NCBI Taxonomy" id="2793070"/>
    <lineage>
        <taxon>Bacteria</taxon>
        <taxon>Pseudomonadati</taxon>
        <taxon>Bacteroidota</taxon>
        <taxon>Cytophagia</taxon>
        <taxon>Cytophagales</taxon>
        <taxon>Hymenobacteraceae</taxon>
        <taxon>Adhaeribacter</taxon>
    </lineage>
</organism>
<dbReference type="SMART" id="SM00710">
    <property type="entry name" value="PbH1"/>
    <property type="match status" value="15"/>
</dbReference>
<dbReference type="SUPFAM" id="SSF51126">
    <property type="entry name" value="Pectin lyase-like"/>
    <property type="match status" value="2"/>
</dbReference>
<dbReference type="NCBIfam" id="TIGR04183">
    <property type="entry name" value="Por_Secre_tail"/>
    <property type="match status" value="1"/>
</dbReference>
<dbReference type="InterPro" id="IPR039448">
    <property type="entry name" value="Beta_helix"/>
</dbReference>
<protein>
    <submittedName>
        <fullName evidence="4">Right-handed parallel beta-helix repeat-containing protein</fullName>
    </submittedName>
</protein>
<dbReference type="Proteomes" id="UP000644147">
    <property type="component" value="Unassembled WGS sequence"/>
</dbReference>
<feature type="domain" description="Right handed beta helix" evidence="2">
    <location>
        <begin position="1028"/>
        <end position="1204"/>
    </location>
</feature>
<feature type="signal peptide" evidence="1">
    <location>
        <begin position="1"/>
        <end position="45"/>
    </location>
</feature>
<dbReference type="InterPro" id="IPR006626">
    <property type="entry name" value="PbH1"/>
</dbReference>
<dbReference type="Gene3D" id="2.60.40.2700">
    <property type="match status" value="1"/>
</dbReference>
<sequence length="1734" mass="181924">MNQYYFRKQTFQGLKHYALSGCSRPARFLLFMLALCFAFMPGANAQVTPQFAISSGSGNNTVPFNTSSKRIQTFYLPGELAGATPGNITRVYFQASTVGTVKLKDLKISLGQTLATSFGGASKTQFFTNLSQVYFDTATTLSVTAVNEWFAIDLTTPFLYDPAKPLIVDMTMTSRVNGSINVVTSSVSGRRLTASSVTATTGSSNAVLANFGIDVANTPACTGTPVAGNVVAPFLFVCPNTNFQLDLVGATIGSDITYQWQSSTDGTTWTNIAGATTSRLTTSHGITTYYRVVTTCSGGSSATSGMVEMITNPTPMSGVYTVNQNVPFSATGTYPTLNDLMKDLSCRGVSGPVTVNVVAGSGPYNEQVIIPSITGASATNTITFNGNGNTVSFEPGGTNYSIFRLDGADYVNINNFILTATGSYGWVIQLSNGADHNVISNNTLNTSLTGSSEALTTGIVFSNANAALTAGNTGNHNLIIGNTILGGYKGIHLASAVTAAGNNQIKNNIIKDFYNTGIMLDAAMNTLVESNEFTRVTRNATTSNFSAVELKNHAAGNTIAKNRIHNTHDLVTSSSYAAYLIYLNSNDAVVGSENIIKNNLIYNINNPGVTYGIYNSGSDGSFIYNNTIVLDATTTKDVRGFAQSTSAANIKFNNNLIYLGGAGTGARHAIHLNTAASSVTTDRNAYYIDPAIANSTFGYYTIAYATLADWKTANNAAFDQNSVFANPLFSNVANGDFAPTNSMLNNLALALAAVTDDITGAPRSTTPDPGAYEFVPVGFDAGILALVSPVTPAVPGFQQAVQVSIKNYGATNLTSLAINWTVNGVAQTPFNWIGSLAGGQVSAPVTIGNFTFAAGVYNLEFCTATPNNTTDSNTANDCFTTTLYACAPLAGTYTIDKNSPASATNFQSISAAAQSLNNCGISGPVVFNVTNATGPYNEQVEFLSINGSSATNTVTFNGNGNTISFAPTSANRAVIKLDGTDFVTISNFTIATTDPVFGWGLHFTNGADNNTISNNTISILSTSSVESNATGIVFSNANAAVTIAGNTGNGNVISGNTITGGHKAIHLNGDLTLAGNNQIINNTIRDFYATAIKLNAVKGTLVEGNDMSRPTLADVGTCRGIEVAGNSQQTVISKNRIHNTHGGAITGTALDTDLYAIHFSSNDAPVGAENIVKNNLIYNTNSYDAIYGIYNVGSDGMHVFNNTFDISNANNDGDVRAFYQTVVASNIQFVNNIVNMTSSATGAKYALYLNTTTSAIISNNNVFNVTVGNLGRYGTSDYPTLALWKGINNGAFDQNSVAGNPVFANAAAGNYLPNGLSIDNVGRPVAAVTDDINGAPRSTTTPDAGAYEFSVPVDNVGIVAVSGPAANCGLSAQESITVTIKNFGTSTQTAIPVTYSVNGVVKANEVYNGSLAYNATANYTFTVKTDMSVAGPYTIVASTALSGDNNAGNDADTLKVTNSLMTSSNINIDFETAANGLDALRKVVNARSNVKEDTAASFGVNSTKGIIMDGVDHNSWDIPVGIKSPWDVNPEHFSGVYMCIMPTPGSAADSLILSFDLKQLFKASKYNTNFRVTVNGRQVGNTYNPPIGGYGAAGATWSHVKLDLSSFLNQPSIQIGLESNVKEGYANGTGTANLIDNIKLQHYRITTGVKENLTANLISVYPNPNNGNFKVKLNGLKQAASLAVYNLAGQLIATENVKAGQPEANMNLQGLAAGTYLLKVTSENKVSVTRLIVQ</sequence>
<evidence type="ECO:0000313" key="5">
    <source>
        <dbReference type="Proteomes" id="UP000644147"/>
    </source>
</evidence>
<feature type="domain" description="Right handed beta helix" evidence="2">
    <location>
        <begin position="448"/>
        <end position="628"/>
    </location>
</feature>
<dbReference type="RefSeq" id="WP_200504286.1">
    <property type="nucleotide sequence ID" value="NZ_JAEHFX010000001.1"/>
</dbReference>
<dbReference type="Pfam" id="PF13229">
    <property type="entry name" value="Beta_helix"/>
    <property type="match status" value="2"/>
</dbReference>
<evidence type="ECO:0000313" key="4">
    <source>
        <dbReference type="EMBL" id="MBK0401665.1"/>
    </source>
</evidence>
<keyword evidence="1" id="KW-0732">Signal</keyword>
<accession>A0ABS1BWZ4</accession>
<dbReference type="InterPro" id="IPR013783">
    <property type="entry name" value="Ig-like_fold"/>
</dbReference>
<dbReference type="InterPro" id="IPR026444">
    <property type="entry name" value="Secre_tail"/>
</dbReference>
<dbReference type="InterPro" id="IPR012334">
    <property type="entry name" value="Pectin_lyas_fold"/>
</dbReference>
<comment type="caution">
    <text evidence="4">The sequence shown here is derived from an EMBL/GenBank/DDBJ whole genome shotgun (WGS) entry which is preliminary data.</text>
</comment>
<keyword evidence="5" id="KW-1185">Reference proteome</keyword>
<dbReference type="EMBL" id="JAEHFX010000001">
    <property type="protein sequence ID" value="MBK0401665.1"/>
    <property type="molecule type" value="Genomic_DNA"/>
</dbReference>
<dbReference type="Gene3D" id="2.60.40.10">
    <property type="entry name" value="Immunoglobulins"/>
    <property type="match status" value="1"/>
</dbReference>
<evidence type="ECO:0000259" key="2">
    <source>
        <dbReference type="Pfam" id="PF13229"/>
    </source>
</evidence>
<feature type="domain" description="Secretion system C-terminal sorting" evidence="3">
    <location>
        <begin position="1660"/>
        <end position="1733"/>
    </location>
</feature>
<dbReference type="InterPro" id="IPR011050">
    <property type="entry name" value="Pectin_lyase_fold/virulence"/>
</dbReference>
<dbReference type="Pfam" id="PF18962">
    <property type="entry name" value="Por_Secre_tail"/>
    <property type="match status" value="1"/>
</dbReference>
<evidence type="ECO:0000256" key="1">
    <source>
        <dbReference type="SAM" id="SignalP"/>
    </source>
</evidence>
<reference evidence="4 5" key="1">
    <citation type="submission" date="2020-12" db="EMBL/GenBank/DDBJ databases">
        <title>Bacterial novel species Adhaeribacter sp. BT258 isolated from soil.</title>
        <authorList>
            <person name="Jung H.-Y."/>
        </authorList>
    </citation>
    <scope>NUCLEOTIDE SEQUENCE [LARGE SCALE GENOMIC DNA]</scope>
    <source>
        <strain evidence="4 5">BT258</strain>
    </source>
</reference>
<gene>
    <name evidence="4" type="ORF">I5M27_01630</name>
</gene>
<evidence type="ECO:0000259" key="3">
    <source>
        <dbReference type="Pfam" id="PF18962"/>
    </source>
</evidence>
<name>A0ABS1BWZ4_9BACT</name>
<feature type="chain" id="PRO_5046975099" evidence="1">
    <location>
        <begin position="46"/>
        <end position="1734"/>
    </location>
</feature>